<reference evidence="1 2" key="1">
    <citation type="submission" date="2018-08" db="EMBL/GenBank/DDBJ databases">
        <authorList>
            <person name="Lorentzen P. G. S. M."/>
        </authorList>
    </citation>
    <scope>NUCLEOTIDE SEQUENCE [LARGE SCALE GENOMIC DNA]</scope>
    <source>
        <strain evidence="1 2">CRBO_1381</strain>
    </source>
</reference>
<dbReference type="Proteomes" id="UP000294726">
    <property type="component" value="Chromosome"/>
</dbReference>
<proteinExistence type="predicted"/>
<sequence>MRNKKLVFSILFGCVIAVLSLFFLIKSEPNVIQLHKNASNKINSDIFLSKIQLRTTGYNNGWGRVHFTYEGKNYSFITQAISVAIARHAGISEQKAEEYSEVQRSNREFVTPTAALTDAKNIDPNFSEDMLNDQLSSRTKPIAKFITELQYVHIHTYYGSKNHIYSIDSSINHTIRSKIKNSNLRKLNWTWLHSAWISNNLDPDSKPKNGDWVRYTIHISSASTEYGGKWLKDVPITNGVVYRRISGFSNRLKRYKVSSLYKHMIFSFNGKKISFEHGITGYGPIILDLYSSGNFTSYNTQFSFQRSWLTNASERIYNPNGSYITKDGSLSNKTSKIRIPKAGTRLTISGKKLAAYINHYNALGVNGTTYIADKNFVFKIPAKGKTSLVTKRPSAAYEKYDSISTQKLEKIEASEKKKQDANGKEPLSTDRVKNANEAVNYLNDHVLDADWTVSSGTVGMSTPISFSVNNIDNGDMYVVYADGHVTKMVNGHENIVPLH</sequence>
<organism evidence="1 2">
    <name type="scientific">Oenococcus oeni</name>
    <name type="common">Leuconostoc oenos</name>
    <dbReference type="NCBI Taxonomy" id="1247"/>
    <lineage>
        <taxon>Bacteria</taxon>
        <taxon>Bacillati</taxon>
        <taxon>Bacillota</taxon>
        <taxon>Bacilli</taxon>
        <taxon>Lactobacillales</taxon>
        <taxon>Lactobacillaceae</taxon>
        <taxon>Oenococcus</taxon>
    </lineage>
</organism>
<dbReference type="RefSeq" id="WP_186414049.1">
    <property type="nucleotide sequence ID" value="NZ_LR031358.1"/>
</dbReference>
<dbReference type="EMBL" id="LR031358">
    <property type="protein sequence ID" value="VDB98804.1"/>
    <property type="molecule type" value="Genomic_DNA"/>
</dbReference>
<evidence type="ECO:0000313" key="1">
    <source>
        <dbReference type="EMBL" id="VDB98804.1"/>
    </source>
</evidence>
<gene>
    <name evidence="1" type="ORF">OENI_1509</name>
</gene>
<accession>A0AAQ2USS2</accession>
<dbReference type="AlphaFoldDB" id="A0AAQ2USS2"/>
<evidence type="ECO:0000313" key="2">
    <source>
        <dbReference type="Proteomes" id="UP000294726"/>
    </source>
</evidence>
<name>A0AAQ2USS2_OENOE</name>
<protein>
    <submittedName>
        <fullName evidence="1">Uncharacterized protein</fullName>
    </submittedName>
</protein>